<dbReference type="Pfam" id="PF17667">
    <property type="entry name" value="Pkinase_fungal"/>
    <property type="match status" value="1"/>
</dbReference>
<dbReference type="PANTHER" id="PTHR38248:SF2">
    <property type="entry name" value="FUNK1 11"/>
    <property type="match status" value="1"/>
</dbReference>
<organism evidence="3 4">
    <name type="scientific">Phellinidium pouzarii</name>
    <dbReference type="NCBI Taxonomy" id="167371"/>
    <lineage>
        <taxon>Eukaryota</taxon>
        <taxon>Fungi</taxon>
        <taxon>Dikarya</taxon>
        <taxon>Basidiomycota</taxon>
        <taxon>Agaricomycotina</taxon>
        <taxon>Agaricomycetes</taxon>
        <taxon>Hymenochaetales</taxon>
        <taxon>Hymenochaetaceae</taxon>
        <taxon>Phellinidium</taxon>
    </lineage>
</organism>
<evidence type="ECO:0000256" key="1">
    <source>
        <dbReference type="SAM" id="MobiDB-lite"/>
    </source>
</evidence>
<protein>
    <recommendedName>
        <fullName evidence="2">Fungal-type protein kinase domain-containing protein</fullName>
    </recommendedName>
</protein>
<dbReference type="InterPro" id="IPR040976">
    <property type="entry name" value="Pkinase_fungal"/>
</dbReference>
<comment type="caution">
    <text evidence="3">The sequence shown here is derived from an EMBL/GenBank/DDBJ whole genome shotgun (WGS) entry which is preliminary data.</text>
</comment>
<dbReference type="InterPro" id="IPR008266">
    <property type="entry name" value="Tyr_kinase_AS"/>
</dbReference>
<evidence type="ECO:0000259" key="2">
    <source>
        <dbReference type="Pfam" id="PF17667"/>
    </source>
</evidence>
<feature type="compositionally biased region" description="Basic and acidic residues" evidence="1">
    <location>
        <begin position="720"/>
        <end position="731"/>
    </location>
</feature>
<evidence type="ECO:0000313" key="3">
    <source>
        <dbReference type="EMBL" id="THH03710.1"/>
    </source>
</evidence>
<feature type="region of interest" description="Disordered" evidence="1">
    <location>
        <begin position="397"/>
        <end position="416"/>
    </location>
</feature>
<dbReference type="AlphaFoldDB" id="A0A4S4L2L0"/>
<reference evidence="3 4" key="1">
    <citation type="submission" date="2019-02" db="EMBL/GenBank/DDBJ databases">
        <title>Genome sequencing of the rare red list fungi Phellinidium pouzarii.</title>
        <authorList>
            <person name="Buettner E."/>
            <person name="Kellner H."/>
        </authorList>
    </citation>
    <scope>NUCLEOTIDE SEQUENCE [LARGE SCALE GENOMIC DNA]</scope>
    <source>
        <strain evidence="3 4">DSM 108285</strain>
    </source>
</reference>
<name>A0A4S4L2L0_9AGAM</name>
<keyword evidence="4" id="KW-1185">Reference proteome</keyword>
<feature type="compositionally biased region" description="Polar residues" evidence="1">
    <location>
        <begin position="25"/>
        <end position="37"/>
    </location>
</feature>
<dbReference type="OrthoDB" id="5569250at2759"/>
<gene>
    <name evidence="3" type="ORF">EW145_g6065</name>
</gene>
<dbReference type="PANTHER" id="PTHR38248">
    <property type="entry name" value="FUNK1 6"/>
    <property type="match status" value="1"/>
</dbReference>
<feature type="domain" description="Fungal-type protein kinase" evidence="2">
    <location>
        <begin position="334"/>
        <end position="610"/>
    </location>
</feature>
<feature type="compositionally biased region" description="Pro residues" evidence="1">
    <location>
        <begin position="55"/>
        <end position="67"/>
    </location>
</feature>
<proteinExistence type="predicted"/>
<dbReference type="PROSITE" id="PS00109">
    <property type="entry name" value="PROTEIN_KINASE_TYR"/>
    <property type="match status" value="1"/>
</dbReference>
<feature type="region of interest" description="Disordered" evidence="1">
    <location>
        <begin position="1"/>
        <end position="76"/>
    </location>
</feature>
<accession>A0A4S4L2L0</accession>
<dbReference type="EMBL" id="SGPK01000423">
    <property type="protein sequence ID" value="THH03710.1"/>
    <property type="molecule type" value="Genomic_DNA"/>
</dbReference>
<sequence length="823" mass="93171">MDTDTVPVDRVPGPSRPTIVDATHVDSTQDFIQAESTPPSPNNAPSRDPTDSMPPGDPSMPLLPNPATPTTTSVANTGLNTTPVKCKYIGSQYTHQSAKTTDFRDEFMGKIQKNTREATMYPFIARLLTKICLYACKDDKDCLAFYNTANTGCLSNSKFEGSDLRPDLIAKRTTREDAQKIANGERSESKVFWHETESAVEVKAKFESIPPSVQTGSYIHVLPRAIPSLAGILYLAWDAQFFYIYWSDTSGIVRSHRYYFEEEKSWDVLYRYVCTVVNPLTDLPTRDPTMSINPNPISPEWTINCKEKAYNAVQRYGATAHSRQTCVLWDPVKKRVIKDHWCDDDRRYRESNILEKIKGVPGVSQVDFSEVVKRPDDLGELATSKLHSGRESTLKVSGRRVPRRTKQRSVLKSRGDPLSARKSVRQILVALYDSIQGHQICVKKKRVLHRDISRYNILINPEHFDTELDDKLDDGSDVKFINQVLDPSLDRVKEEGILIDWDNAAELDAGVGDALTERTGTPMFVSLGVGAGKIKGRRNGIRQRDPFPVLTDKAKDLYIKAYGQKTYDRYLNAVEQSDLIKMVSKSDDKFPRYRHAAYHDVESFFWVLVYELLVAYPENGTPSMSASANILLLQFQGHYFVESDFRHSLFQEEKEFWKAVLHPRLECMAELISTLCGYFIPEWAFWPELPEDHTHEAFKRLLLAEIAKLDAANDPIALNSKERKVIQHPDAIRNSSFMDSHETPSPRKSGSKRSCSDMTGMQGEKSRKRPREATSRPMVDVFDSPSDVAGDDNQRLPSLPEESSKKSPLGREGKMPPPSDLNW</sequence>
<feature type="compositionally biased region" description="Polar residues" evidence="1">
    <location>
        <begin position="746"/>
        <end position="759"/>
    </location>
</feature>
<feature type="compositionally biased region" description="Basic and acidic residues" evidence="1">
    <location>
        <begin position="802"/>
        <end position="814"/>
    </location>
</feature>
<feature type="region of interest" description="Disordered" evidence="1">
    <location>
        <begin position="720"/>
        <end position="823"/>
    </location>
</feature>
<dbReference type="Proteomes" id="UP000308199">
    <property type="component" value="Unassembled WGS sequence"/>
</dbReference>
<feature type="compositionally biased region" description="Basic residues" evidence="1">
    <location>
        <begin position="397"/>
        <end position="411"/>
    </location>
</feature>
<evidence type="ECO:0000313" key="4">
    <source>
        <dbReference type="Proteomes" id="UP000308199"/>
    </source>
</evidence>
<dbReference type="GO" id="GO:0004672">
    <property type="term" value="F:protein kinase activity"/>
    <property type="evidence" value="ECO:0007669"/>
    <property type="project" value="InterPro"/>
</dbReference>